<dbReference type="SUPFAM" id="SSF51445">
    <property type="entry name" value="(Trans)glycosidases"/>
    <property type="match status" value="1"/>
</dbReference>
<evidence type="ECO:0000259" key="8">
    <source>
        <dbReference type="Pfam" id="PF00150"/>
    </source>
</evidence>
<gene>
    <name evidence="9" type="ORF">SAMN02746066_00762</name>
</gene>
<keyword evidence="10" id="KW-1185">Reference proteome</keyword>
<protein>
    <submittedName>
        <fullName evidence="9">Endoglucanase</fullName>
    </submittedName>
</protein>
<evidence type="ECO:0000256" key="7">
    <source>
        <dbReference type="RuleBase" id="RU361153"/>
    </source>
</evidence>
<dbReference type="GO" id="GO:0009986">
    <property type="term" value="C:cell surface"/>
    <property type="evidence" value="ECO:0007669"/>
    <property type="project" value="TreeGrafter"/>
</dbReference>
<dbReference type="OrthoDB" id="9800955at2"/>
<proteinExistence type="inferred from homology"/>
<keyword evidence="3" id="KW-0136">Cellulose degradation</keyword>
<reference evidence="9 10" key="1">
    <citation type="submission" date="2016-11" db="EMBL/GenBank/DDBJ databases">
        <authorList>
            <person name="Jaros S."/>
            <person name="Januszkiewicz K."/>
            <person name="Wedrychowicz H."/>
        </authorList>
    </citation>
    <scope>NUCLEOTIDE SEQUENCE [LARGE SCALE GENOMIC DNA]</scope>
    <source>
        <strain evidence="9 10">DSM 15930</strain>
    </source>
</reference>
<accession>A0A1M7G1I5</accession>
<dbReference type="PANTHER" id="PTHR31297">
    <property type="entry name" value="GLUCAN ENDO-1,6-BETA-GLUCOSIDASE B"/>
    <property type="match status" value="1"/>
</dbReference>
<keyword evidence="6" id="KW-0624">Polysaccharide degradation</keyword>
<comment type="similarity">
    <text evidence="1 7">Belongs to the glycosyl hydrolase 5 (cellulase A) family.</text>
</comment>
<dbReference type="PANTHER" id="PTHR31297:SF41">
    <property type="entry name" value="ENDOGLUCANASE, PUTATIVE (AFU_ORTHOLOGUE AFUA_5G01830)-RELATED"/>
    <property type="match status" value="1"/>
</dbReference>
<evidence type="ECO:0000256" key="6">
    <source>
        <dbReference type="ARBA" id="ARBA00023326"/>
    </source>
</evidence>
<dbReference type="Proteomes" id="UP000184038">
    <property type="component" value="Unassembled WGS sequence"/>
</dbReference>
<dbReference type="EMBL" id="FRCP01000006">
    <property type="protein sequence ID" value="SHM09938.1"/>
    <property type="molecule type" value="Genomic_DNA"/>
</dbReference>
<evidence type="ECO:0000313" key="10">
    <source>
        <dbReference type="Proteomes" id="UP000184038"/>
    </source>
</evidence>
<keyword evidence="5 7" id="KW-0326">Glycosidase</keyword>
<dbReference type="RefSeq" id="WP_073283077.1">
    <property type="nucleotide sequence ID" value="NZ_FRCP01000006.1"/>
</dbReference>
<dbReference type="GO" id="GO:0008422">
    <property type="term" value="F:beta-glucosidase activity"/>
    <property type="evidence" value="ECO:0007669"/>
    <property type="project" value="TreeGrafter"/>
</dbReference>
<evidence type="ECO:0000313" key="9">
    <source>
        <dbReference type="EMBL" id="SHM09938.1"/>
    </source>
</evidence>
<dbReference type="STRING" id="1120996.SAMN02746066_00762"/>
<dbReference type="Pfam" id="PF00150">
    <property type="entry name" value="Cellulase"/>
    <property type="match status" value="1"/>
</dbReference>
<dbReference type="InterPro" id="IPR050386">
    <property type="entry name" value="Glycosyl_hydrolase_5"/>
</dbReference>
<evidence type="ECO:0000256" key="2">
    <source>
        <dbReference type="ARBA" id="ARBA00022801"/>
    </source>
</evidence>
<sequence length="344" mass="39081">MRSTKDIVQAMKAGWNLGNSMDCFGGETAWKNPKTTKEMIDVVAAAGFNTIRIPVTWHEQTGPSPEYKIADTWLARVKELVDYAYDNQMYVIVNMHHENKWIKPEKEGFEQVLEQYKIMWKQIASYLSCYDDHLLLEALNEPRIEFSENEWTGGSKENREYVNQLDAAFVEAVRSTGGNNQERSLLVTTVGASVSEEAIQGLRVPQDSHIAVSLHPYTPHHFCYSKDEIGSLEVWDGSLNKEIDEVMGLINDAFIKKGIPVVITEYGAVNKTHVNAEGKEVSNEEEVIKWATYYLEKASGIGVPCIWWDNGYYNSGDEYFGIFNRSDLTWFTPNLKEAIVKAVN</sequence>
<feature type="domain" description="Glycoside hydrolase family 5" evidence="8">
    <location>
        <begin position="18"/>
        <end position="313"/>
    </location>
</feature>
<dbReference type="GO" id="GO:0030245">
    <property type="term" value="P:cellulose catabolic process"/>
    <property type="evidence" value="ECO:0007669"/>
    <property type="project" value="UniProtKB-KW"/>
</dbReference>
<dbReference type="AlphaFoldDB" id="A0A1M7G1I5"/>
<evidence type="ECO:0000256" key="4">
    <source>
        <dbReference type="ARBA" id="ARBA00023277"/>
    </source>
</evidence>
<evidence type="ECO:0000256" key="3">
    <source>
        <dbReference type="ARBA" id="ARBA00023001"/>
    </source>
</evidence>
<name>A0A1M7G1I5_9FIRM</name>
<dbReference type="InterPro" id="IPR001547">
    <property type="entry name" value="Glyco_hydro_5"/>
</dbReference>
<evidence type="ECO:0000256" key="5">
    <source>
        <dbReference type="ARBA" id="ARBA00023295"/>
    </source>
</evidence>
<evidence type="ECO:0000256" key="1">
    <source>
        <dbReference type="ARBA" id="ARBA00005641"/>
    </source>
</evidence>
<organism evidence="9 10">
    <name type="scientific">Anaerosporobacter mobilis DSM 15930</name>
    <dbReference type="NCBI Taxonomy" id="1120996"/>
    <lineage>
        <taxon>Bacteria</taxon>
        <taxon>Bacillati</taxon>
        <taxon>Bacillota</taxon>
        <taxon>Clostridia</taxon>
        <taxon>Lachnospirales</taxon>
        <taxon>Lachnospiraceae</taxon>
        <taxon>Anaerosporobacter</taxon>
    </lineage>
</organism>
<keyword evidence="4" id="KW-0119">Carbohydrate metabolism</keyword>
<keyword evidence="2 7" id="KW-0378">Hydrolase</keyword>
<dbReference type="InterPro" id="IPR017853">
    <property type="entry name" value="GH"/>
</dbReference>
<dbReference type="GO" id="GO:0005576">
    <property type="term" value="C:extracellular region"/>
    <property type="evidence" value="ECO:0007669"/>
    <property type="project" value="TreeGrafter"/>
</dbReference>
<dbReference type="Gene3D" id="3.20.20.80">
    <property type="entry name" value="Glycosidases"/>
    <property type="match status" value="1"/>
</dbReference>